<protein>
    <recommendedName>
        <fullName evidence="1">LYR motif-containing protein Cup1-like N-terminal domain-containing protein</fullName>
    </recommendedName>
</protein>
<accession>A0A9P4JXE1</accession>
<feature type="domain" description="LYR motif-containing protein Cup1-like N-terminal" evidence="1">
    <location>
        <begin position="17"/>
        <end position="127"/>
    </location>
</feature>
<evidence type="ECO:0000313" key="3">
    <source>
        <dbReference type="Proteomes" id="UP000800093"/>
    </source>
</evidence>
<comment type="caution">
    <text evidence="2">The sequence shown here is derived from an EMBL/GenBank/DDBJ whole genome shotgun (WGS) entry which is preliminary data.</text>
</comment>
<dbReference type="EMBL" id="ML986776">
    <property type="protein sequence ID" value="KAF2258186.1"/>
    <property type="molecule type" value="Genomic_DNA"/>
</dbReference>
<sequence>MPLPVQYSASQLKSIHLLRALLREATYLPDSSARSYFRRYIINRFKAYQPSQNATASKGVQAVEKYRHRAFKRRRVAIINERTREMQRKAHRGLNYFRRANNGELSCLHKVMLFTYGRIGRRKYALLGDLLKPELPSIGGQQAGGLVVEPGPLQKLYYSNKRFLSIFDAPTKVSESHISISISNRYRRLKTVVHSQAQEGIALVGLIKRDKIQAPSKNAWERQMPIKRARNIVRRWYAETMTRLLPPLPNEEWDQLKALAYGEKKWPGPIRRRTPAIEPNPEPHQNHDYWSAVVHEGLSTPKPSKADRPTGKERPHNITPRLMRRLYGKILGLSCKLEWHDQKGKWSARWGSDREASHIVYGGPVNDILFAGVDAKGRKPKDPPRSIQ</sequence>
<keyword evidence="3" id="KW-1185">Reference proteome</keyword>
<dbReference type="OrthoDB" id="5521299at2759"/>
<dbReference type="AlphaFoldDB" id="A0A9P4JXE1"/>
<evidence type="ECO:0000313" key="2">
    <source>
        <dbReference type="EMBL" id="KAF2258186.1"/>
    </source>
</evidence>
<evidence type="ECO:0000259" key="1">
    <source>
        <dbReference type="Pfam" id="PF20263"/>
    </source>
</evidence>
<dbReference type="Pfam" id="PF20263">
    <property type="entry name" value="LYRM2-like"/>
    <property type="match status" value="1"/>
</dbReference>
<gene>
    <name evidence="2" type="ORF">CC78DRAFT_587404</name>
</gene>
<organism evidence="2 3">
    <name type="scientific">Lojkania enalia</name>
    <dbReference type="NCBI Taxonomy" id="147567"/>
    <lineage>
        <taxon>Eukaryota</taxon>
        <taxon>Fungi</taxon>
        <taxon>Dikarya</taxon>
        <taxon>Ascomycota</taxon>
        <taxon>Pezizomycotina</taxon>
        <taxon>Dothideomycetes</taxon>
        <taxon>Pleosporomycetidae</taxon>
        <taxon>Pleosporales</taxon>
        <taxon>Pleosporales incertae sedis</taxon>
        <taxon>Lojkania</taxon>
    </lineage>
</organism>
<reference evidence="3" key="1">
    <citation type="journal article" date="2020" name="Stud. Mycol.">
        <title>101 Dothideomycetes genomes: A test case for predicting lifestyles and emergence of pathogens.</title>
        <authorList>
            <person name="Haridas S."/>
            <person name="Albert R."/>
            <person name="Binder M."/>
            <person name="Bloem J."/>
            <person name="LaButti K."/>
            <person name="Salamov A."/>
            <person name="Andreopoulos B."/>
            <person name="Baker S."/>
            <person name="Barry K."/>
            <person name="Bills G."/>
            <person name="Bluhm B."/>
            <person name="Cannon C."/>
            <person name="Castanera R."/>
            <person name="Culley D."/>
            <person name="Daum C."/>
            <person name="Ezra D."/>
            <person name="Gonzalez J."/>
            <person name="Henrissat B."/>
            <person name="Kuo A."/>
            <person name="Liang C."/>
            <person name="Lipzen A."/>
            <person name="Lutzoni F."/>
            <person name="Magnuson J."/>
            <person name="Mondo S."/>
            <person name="Nolan M."/>
            <person name="Ohm R."/>
            <person name="Pangilinan J."/>
            <person name="Park H.-J."/>
            <person name="Ramirez L."/>
            <person name="Alfaro M."/>
            <person name="Sun H."/>
            <person name="Tritt A."/>
            <person name="Yoshinaga Y."/>
            <person name="Zwiers L.-H."/>
            <person name="Turgeon B."/>
            <person name="Goodwin S."/>
            <person name="Spatafora J."/>
            <person name="Crous P."/>
            <person name="Grigoriev I."/>
        </authorList>
    </citation>
    <scope>NUCLEOTIDE SEQUENCE [LARGE SCALE GENOMIC DNA]</scope>
    <source>
        <strain evidence="3">CBS 304.66</strain>
    </source>
</reference>
<proteinExistence type="predicted"/>
<dbReference type="Proteomes" id="UP000800093">
    <property type="component" value="Unassembled WGS sequence"/>
</dbReference>
<dbReference type="CDD" id="cd20273">
    <property type="entry name" value="Complex1_LYR_unchar"/>
    <property type="match status" value="1"/>
</dbReference>
<name>A0A9P4JXE1_9PLEO</name>
<dbReference type="InterPro" id="IPR046896">
    <property type="entry name" value="Cup1-like_N"/>
</dbReference>